<accession>A0A8H7RKX1</accession>
<gene>
    <name evidence="12" type="ORF">INT45_007797</name>
</gene>
<dbReference type="PROSITE" id="PS50878">
    <property type="entry name" value="RT_POL"/>
    <property type="match status" value="1"/>
</dbReference>
<evidence type="ECO:0000256" key="5">
    <source>
        <dbReference type="ARBA" id="ARBA00022759"/>
    </source>
</evidence>
<comment type="caution">
    <text evidence="12">The sequence shown here is derived from an EMBL/GenBank/DDBJ whole genome shotgun (WGS) entry which is preliminary data.</text>
</comment>
<evidence type="ECO:0000256" key="9">
    <source>
        <dbReference type="ARBA" id="ARBA00023268"/>
    </source>
</evidence>
<dbReference type="Gene3D" id="2.40.70.10">
    <property type="entry name" value="Acid Proteases"/>
    <property type="match status" value="1"/>
</dbReference>
<dbReference type="CDD" id="cd09274">
    <property type="entry name" value="RNase_HI_RT_Ty3"/>
    <property type="match status" value="1"/>
</dbReference>
<keyword evidence="9" id="KW-0511">Multifunctional enzyme</keyword>
<dbReference type="InterPro" id="IPR001969">
    <property type="entry name" value="Aspartic_peptidase_AS"/>
</dbReference>
<dbReference type="PANTHER" id="PTHR37984:SF5">
    <property type="entry name" value="PROTEIN NYNRIN-LIKE"/>
    <property type="match status" value="1"/>
</dbReference>
<feature type="compositionally biased region" description="Polar residues" evidence="10">
    <location>
        <begin position="577"/>
        <end position="604"/>
    </location>
</feature>
<protein>
    <recommendedName>
        <fullName evidence="11">Reverse transcriptase domain-containing protein</fullName>
    </recommendedName>
</protein>
<feature type="region of interest" description="Disordered" evidence="10">
    <location>
        <begin position="290"/>
        <end position="376"/>
    </location>
</feature>
<dbReference type="GO" id="GO:0016779">
    <property type="term" value="F:nucleotidyltransferase activity"/>
    <property type="evidence" value="ECO:0007669"/>
    <property type="project" value="UniProtKB-KW"/>
</dbReference>
<dbReference type="Gene3D" id="3.30.70.270">
    <property type="match status" value="3"/>
</dbReference>
<feature type="domain" description="Reverse transcriptase" evidence="11">
    <location>
        <begin position="1074"/>
        <end position="1260"/>
    </location>
</feature>
<dbReference type="Pfam" id="PF00078">
    <property type="entry name" value="RVT_1"/>
    <property type="match status" value="1"/>
</dbReference>
<feature type="region of interest" description="Disordered" evidence="10">
    <location>
        <begin position="833"/>
        <end position="870"/>
    </location>
</feature>
<evidence type="ECO:0000256" key="2">
    <source>
        <dbReference type="ARBA" id="ARBA00022695"/>
    </source>
</evidence>
<evidence type="ECO:0000256" key="6">
    <source>
        <dbReference type="ARBA" id="ARBA00022842"/>
    </source>
</evidence>
<evidence type="ECO:0000256" key="10">
    <source>
        <dbReference type="SAM" id="MobiDB-lite"/>
    </source>
</evidence>
<dbReference type="CDD" id="cd01647">
    <property type="entry name" value="RT_LTR"/>
    <property type="match status" value="1"/>
</dbReference>
<dbReference type="FunFam" id="3.10.20.370:FF:000001">
    <property type="entry name" value="Retrovirus-related Pol polyprotein from transposon 17.6-like protein"/>
    <property type="match status" value="1"/>
</dbReference>
<dbReference type="InterPro" id="IPR021109">
    <property type="entry name" value="Peptidase_aspartic_dom_sf"/>
</dbReference>
<keyword evidence="4" id="KW-0645">Protease</keyword>
<evidence type="ECO:0000313" key="13">
    <source>
        <dbReference type="Proteomes" id="UP000646827"/>
    </source>
</evidence>
<keyword evidence="8" id="KW-0229">DNA integration</keyword>
<keyword evidence="2" id="KW-0548">Nucleotidyltransferase</keyword>
<dbReference type="SUPFAM" id="SSF56672">
    <property type="entry name" value="DNA/RNA polymerases"/>
    <property type="match status" value="1"/>
</dbReference>
<feature type="compositionally biased region" description="Polar residues" evidence="10">
    <location>
        <begin position="340"/>
        <end position="362"/>
    </location>
</feature>
<keyword evidence="6" id="KW-0460">Magnesium</keyword>
<dbReference type="SUPFAM" id="SSF50630">
    <property type="entry name" value="Acid proteases"/>
    <property type="match status" value="1"/>
</dbReference>
<proteinExistence type="predicted"/>
<dbReference type="GO" id="GO:0015074">
    <property type="term" value="P:DNA integration"/>
    <property type="evidence" value="ECO:0007669"/>
    <property type="project" value="UniProtKB-KW"/>
</dbReference>
<name>A0A8H7RKX1_9FUNG</name>
<evidence type="ECO:0000256" key="4">
    <source>
        <dbReference type="ARBA" id="ARBA00022750"/>
    </source>
</evidence>
<feature type="compositionally biased region" description="Basic and acidic residues" evidence="10">
    <location>
        <begin position="363"/>
        <end position="376"/>
    </location>
</feature>
<feature type="compositionally biased region" description="Polar residues" evidence="10">
    <location>
        <begin position="309"/>
        <end position="318"/>
    </location>
</feature>
<dbReference type="FunFam" id="3.30.70.270:FF:000020">
    <property type="entry name" value="Transposon Tf2-6 polyprotein-like Protein"/>
    <property type="match status" value="1"/>
</dbReference>
<dbReference type="Gene3D" id="3.10.20.370">
    <property type="match status" value="1"/>
</dbReference>
<evidence type="ECO:0000256" key="3">
    <source>
        <dbReference type="ARBA" id="ARBA00022722"/>
    </source>
</evidence>
<dbReference type="Proteomes" id="UP000646827">
    <property type="component" value="Unassembled WGS sequence"/>
</dbReference>
<dbReference type="GO" id="GO:0006508">
    <property type="term" value="P:proteolysis"/>
    <property type="evidence" value="ECO:0007669"/>
    <property type="project" value="InterPro"/>
</dbReference>
<dbReference type="GO" id="GO:0004519">
    <property type="term" value="F:endonuclease activity"/>
    <property type="evidence" value="ECO:0007669"/>
    <property type="project" value="UniProtKB-KW"/>
</dbReference>
<dbReference type="InterPro" id="IPR041577">
    <property type="entry name" value="RT_RNaseH_2"/>
</dbReference>
<feature type="region of interest" description="Disordered" evidence="10">
    <location>
        <begin position="388"/>
        <end position="407"/>
    </location>
</feature>
<evidence type="ECO:0000313" key="12">
    <source>
        <dbReference type="EMBL" id="KAG2211528.1"/>
    </source>
</evidence>
<dbReference type="OrthoDB" id="5153223at2759"/>
<evidence type="ECO:0000259" key="11">
    <source>
        <dbReference type="PROSITE" id="PS50878"/>
    </source>
</evidence>
<evidence type="ECO:0000256" key="1">
    <source>
        <dbReference type="ARBA" id="ARBA00022679"/>
    </source>
</evidence>
<keyword evidence="4" id="KW-0064">Aspartyl protease</keyword>
<dbReference type="InterPro" id="IPR043128">
    <property type="entry name" value="Rev_trsase/Diguanyl_cyclase"/>
</dbReference>
<dbReference type="CDD" id="cd00303">
    <property type="entry name" value="retropepsin_like"/>
    <property type="match status" value="1"/>
</dbReference>
<keyword evidence="7" id="KW-0694">RNA-binding</keyword>
<dbReference type="Pfam" id="PF17919">
    <property type="entry name" value="RT_RNaseH_2"/>
    <property type="match status" value="1"/>
</dbReference>
<feature type="compositionally biased region" description="Low complexity" evidence="10">
    <location>
        <begin position="319"/>
        <end position="333"/>
    </location>
</feature>
<dbReference type="PROSITE" id="PS00141">
    <property type="entry name" value="ASP_PROTEASE"/>
    <property type="match status" value="1"/>
</dbReference>
<dbReference type="PANTHER" id="PTHR37984">
    <property type="entry name" value="PROTEIN CBG26694"/>
    <property type="match status" value="1"/>
</dbReference>
<reference evidence="12 13" key="1">
    <citation type="submission" date="2020-12" db="EMBL/GenBank/DDBJ databases">
        <title>Metabolic potential, ecology and presence of endohyphal bacteria is reflected in genomic diversity of Mucoromycotina.</title>
        <authorList>
            <person name="Muszewska A."/>
            <person name="Okrasinska A."/>
            <person name="Steczkiewicz K."/>
            <person name="Drgas O."/>
            <person name="Orlowska M."/>
            <person name="Perlinska-Lenart U."/>
            <person name="Aleksandrzak-Piekarczyk T."/>
            <person name="Szatraj K."/>
            <person name="Zielenkiewicz U."/>
            <person name="Pilsyk S."/>
            <person name="Malc E."/>
            <person name="Mieczkowski P."/>
            <person name="Kruszewska J.S."/>
            <person name="Biernat P."/>
            <person name="Pawlowska J."/>
        </authorList>
    </citation>
    <scope>NUCLEOTIDE SEQUENCE [LARGE SCALE GENOMIC DNA]</scope>
    <source>
        <strain evidence="12 13">CBS 142.35</strain>
    </source>
</reference>
<evidence type="ECO:0000256" key="7">
    <source>
        <dbReference type="ARBA" id="ARBA00022884"/>
    </source>
</evidence>
<dbReference type="GO" id="GO:0003723">
    <property type="term" value="F:RNA binding"/>
    <property type="evidence" value="ECO:0007669"/>
    <property type="project" value="UniProtKB-KW"/>
</dbReference>
<dbReference type="Gene3D" id="3.10.10.10">
    <property type="entry name" value="HIV Type 1 Reverse Transcriptase, subunit A, domain 1"/>
    <property type="match status" value="2"/>
</dbReference>
<dbReference type="EMBL" id="JAEPRB010000803">
    <property type="protein sequence ID" value="KAG2211528.1"/>
    <property type="molecule type" value="Genomic_DNA"/>
</dbReference>
<evidence type="ECO:0000256" key="8">
    <source>
        <dbReference type="ARBA" id="ARBA00022908"/>
    </source>
</evidence>
<feature type="region of interest" description="Disordered" evidence="10">
    <location>
        <begin position="531"/>
        <end position="550"/>
    </location>
</feature>
<sequence>MTDNHESSSYSPVLAHGTDHSLSYKPKLIDFCGYEGEDFRHFRDTLESYFAIANIKDSERQASILNAQVKKYTRIFLQSKVRKNHAIGGKYTELIKLLEEEYVTPDVIEYYKDAFEQIIQGEDEPPRMFLGRIQQAADLAELVGKQGEALIEAKFKSGLLPRVKKHCYMMGATTFHDYKQFSYGFWRGQHGTTLYPQDNPFIPQKAEDRIPSTWYKNKRHADEIVQQAKTHAFHPPNLNQPSGDESPSIDILTSKMKNLELYQHEAAVPTSHYEKHPYGLEQMIRRVVQEETRKTSPSYNCPNDYHNPNYRSSYRSNHYPNSRNNYRGYNSRYPNDKNENNYQAENSYRNTENQRNKYNYNQNDEHNRPQEYERSADYQRLSDYQRRTDYQPQRTNNNNNNTPSGTLALLEENDHTKYDNNTNLPLNEFFLDDYENKGKYNNIVDEELFAAQPPSSRKNGRQLRPRNETAASQQIVHMPPLSHDQGNNNNFSVQPTFENINNNNVNISTSQSIKPTTDFQSTFGKTAFSNQATSAWNPPTRPSTPEGKQWTQLRSNVDDMEISTPPSEKETDVISLVPTQSSSTQINDQTSNIKKTQHQRNNNTLKKKGSDTKNTIPRKKNIARAIQKKPTTHLHEPKFKQPTYDIGSDILNRNAEISFGQLLKVAPSLRRQFAKACKMARSLNVLDDASNRRSPNTTALYAEFYINKTPIRCLVDSGASRTCISRQLVKRLGLDIQEPSLAIFMLGNGDRHASLGIITNLQLKPGNTEIVPISAEVLPSCPVDIIIGNNWLKIARANIDYQTRIMTINYKTNRKIPVTYECFHTNGWYDNTSPVDQIDDSESSDDRYDSDSTDNLSDEFSSTDSEEESSPLDEMLANEYYFGEELFPMSEQIDPFQIIKLNDELQVITKEELAMNPNTYHTYDIILSSVIRTSNTYIFEQANELPKHIVIYSGILHPNDSTYRISIINMSENNQAEIPSDIIVGNLIPITTNTQGYELATDKQIKTVINQYQPITREPLSKMQLDQIQVGELEPRLKQEFFALVERYQDIFDWDKKTVGCTNRIKHHVNIDKNITPISSRPYRLSPIELENLKKKLDRLLEMGVIRPCSSPWSSPILMVRKKNNEMRLVVDFRKINAHISSPSYNIPRIDDLLDSLEDSIPITNFTTPRFGSFAFTRSPMGLKCSPLLYQNLSDIVFRPLLNKCLVSYIDDLNVYSPDESQHIHDLAKVSACIRFSGLVLNPRKCVFIKPELAFLGYKVSSEGIKTNEDTIKKIANFPIPTTVTQVRSFVSLCGYYRRFIKSFAKICRPLYNQLQNDRPPWNEETTKAFETLKSALCNAPILTRANFDKEFILFTDASHDGLGAVLSQLDEQNREQVVLYISRGLTPSERNYGITKLEMLAAVWAIKSLRPYLLSRRFKLVTDHVSIKGLLDTPRPEGQIARWINLLSEYNFDVIYRPSKLNANADFLCRLGY</sequence>
<dbReference type="InterPro" id="IPR043502">
    <property type="entry name" value="DNA/RNA_pol_sf"/>
</dbReference>
<keyword evidence="1" id="KW-0808">Transferase</keyword>
<organism evidence="12 13">
    <name type="scientific">Circinella minor</name>
    <dbReference type="NCBI Taxonomy" id="1195481"/>
    <lineage>
        <taxon>Eukaryota</taxon>
        <taxon>Fungi</taxon>
        <taxon>Fungi incertae sedis</taxon>
        <taxon>Mucoromycota</taxon>
        <taxon>Mucoromycotina</taxon>
        <taxon>Mucoromycetes</taxon>
        <taxon>Mucorales</taxon>
        <taxon>Lichtheimiaceae</taxon>
        <taxon>Circinella</taxon>
    </lineage>
</organism>
<keyword evidence="13" id="KW-1185">Reference proteome</keyword>
<dbReference type="Pfam" id="PF13975">
    <property type="entry name" value="gag-asp_proteas"/>
    <property type="match status" value="1"/>
</dbReference>
<keyword evidence="5" id="KW-0255">Endonuclease</keyword>
<keyword evidence="5" id="KW-0378">Hydrolase</keyword>
<dbReference type="GO" id="GO:0004190">
    <property type="term" value="F:aspartic-type endopeptidase activity"/>
    <property type="evidence" value="ECO:0007669"/>
    <property type="project" value="UniProtKB-KW"/>
</dbReference>
<dbReference type="InterPro" id="IPR000477">
    <property type="entry name" value="RT_dom"/>
</dbReference>
<keyword evidence="3" id="KW-0540">Nuclease</keyword>
<feature type="region of interest" description="Disordered" evidence="10">
    <location>
        <begin position="577"/>
        <end position="619"/>
    </location>
</feature>
<dbReference type="InterPro" id="IPR050951">
    <property type="entry name" value="Retrovirus_Pol_polyprotein"/>
</dbReference>